<dbReference type="EMBL" id="CP000724">
    <property type="protein sequence ID" value="ABR46304.1"/>
    <property type="molecule type" value="Genomic_DNA"/>
</dbReference>
<dbReference type="NCBIfam" id="NF004790">
    <property type="entry name" value="PRK06136.1"/>
    <property type="match status" value="1"/>
</dbReference>
<evidence type="ECO:0000256" key="6">
    <source>
        <dbReference type="RuleBase" id="RU003960"/>
    </source>
</evidence>
<evidence type="ECO:0000256" key="2">
    <source>
        <dbReference type="ARBA" id="ARBA00022603"/>
    </source>
</evidence>
<dbReference type="FunFam" id="3.40.50.10090:FF:000001">
    <property type="entry name" value="Bifunctional uroporphyrinogen-III C-methyltransferase/uroporphyrinogen-III synthase"/>
    <property type="match status" value="1"/>
</dbReference>
<comment type="similarity">
    <text evidence="6">Belongs to the precorrin methyltransferase family.</text>
</comment>
<dbReference type="GO" id="GO:0019354">
    <property type="term" value="P:siroheme biosynthetic process"/>
    <property type="evidence" value="ECO:0007669"/>
    <property type="project" value="InterPro"/>
</dbReference>
<protein>
    <recommendedName>
        <fullName evidence="1">uroporphyrinogen-III C-methyltransferase</fullName>
        <ecNumber evidence="1">2.1.1.107</ecNumber>
    </recommendedName>
</protein>
<dbReference type="RefSeq" id="WP_011971213.1">
    <property type="nucleotide sequence ID" value="NC_009633.1"/>
</dbReference>
<dbReference type="InterPro" id="IPR003754">
    <property type="entry name" value="4pyrrol_synth_uPrphyn_synth"/>
</dbReference>
<dbReference type="GO" id="GO:0004851">
    <property type="term" value="F:uroporphyrin-III C-methyltransferase activity"/>
    <property type="evidence" value="ECO:0007669"/>
    <property type="project" value="UniProtKB-EC"/>
</dbReference>
<name>A6TJD6_ALKMQ</name>
<keyword evidence="5" id="KW-0627">Porphyrin biosynthesis</keyword>
<dbReference type="PANTHER" id="PTHR45790">
    <property type="entry name" value="SIROHEME SYNTHASE-RELATED"/>
    <property type="match status" value="1"/>
</dbReference>
<dbReference type="PANTHER" id="PTHR45790:SF3">
    <property type="entry name" value="S-ADENOSYL-L-METHIONINE-DEPENDENT UROPORPHYRINOGEN III METHYLTRANSFERASE, CHLOROPLASTIC"/>
    <property type="match status" value="1"/>
</dbReference>
<dbReference type="STRING" id="293826.Amet_0061"/>
<keyword evidence="10" id="KW-1185">Reference proteome</keyword>
<dbReference type="InterPro" id="IPR003043">
    <property type="entry name" value="Uropor_MeTrfase_CS"/>
</dbReference>
<reference evidence="10" key="1">
    <citation type="journal article" date="2016" name="Genome Announc.">
        <title>Complete genome sequence of Alkaliphilus metalliredigens strain QYMF, an alkaliphilic and metal-reducing bacterium isolated from borax-contaminated leachate ponds.</title>
        <authorList>
            <person name="Hwang C."/>
            <person name="Copeland A."/>
            <person name="Lucas S."/>
            <person name="Lapidus A."/>
            <person name="Barry K."/>
            <person name="Detter J.C."/>
            <person name="Glavina Del Rio T."/>
            <person name="Hammon N."/>
            <person name="Israni S."/>
            <person name="Dalin E."/>
            <person name="Tice H."/>
            <person name="Pitluck S."/>
            <person name="Chertkov O."/>
            <person name="Brettin T."/>
            <person name="Bruce D."/>
            <person name="Han C."/>
            <person name="Schmutz J."/>
            <person name="Larimer F."/>
            <person name="Land M.L."/>
            <person name="Hauser L."/>
            <person name="Kyrpides N."/>
            <person name="Mikhailova N."/>
            <person name="Ye Q."/>
            <person name="Zhou J."/>
            <person name="Richardson P."/>
            <person name="Fields M.W."/>
        </authorList>
    </citation>
    <scope>NUCLEOTIDE SEQUENCE [LARGE SCALE GENOMIC DNA]</scope>
    <source>
        <strain evidence="10">QYMF</strain>
    </source>
</reference>
<sequence>MSKGYVYLVGAGPGDEELITVKGLRCIQEADVILYDRLANPALLKNKRDEAECIDVGKSPKRHAYTQEEINELLVLQAHKGKTVTRLKGGDPYVFGRGGEEALALRKARIPFEVVPGITSAIAVPNYGGIPVTHRNVSTSFHVITGHEDPLKEKSSVNYEALAKLEGTLVFLMGVGNLEEIVNQLRRYGKPKETPIALVHQGTTAKQRTVTGTLESIVTVVKEKKITSPSVIVIGEVVRLQDELNWFESLPLHGQRILVTRTREQASQLSTKLKALGGDVVEYPTIEIRPAQDIEGVNAKLKRIHQGDYIIFTSVNGVKAFFERLKALKMDVREMGPGKLVAIGPATAKALEEKGLLVEVIPETYVAEGIIDCLKESIKEGDKVFLPRANIARKALNEGLEALGAQVEEIEIYETVLPVQGEQHLRELLVEGIDWITFTSSSTVQNFMDLLGKEDRHLLESVKIASIGPITGKTAKKLGLPVDVQAKEYTIAGLVQAMMEVQ</sequence>
<evidence type="ECO:0000259" key="7">
    <source>
        <dbReference type="Pfam" id="PF00590"/>
    </source>
</evidence>
<dbReference type="SUPFAM" id="SSF53790">
    <property type="entry name" value="Tetrapyrrole methylase"/>
    <property type="match status" value="1"/>
</dbReference>
<dbReference type="KEGG" id="amt:Amet_0061"/>
<dbReference type="Gene3D" id="3.30.950.10">
    <property type="entry name" value="Methyltransferase, Cobalt-precorrin-4 Transmethylase, Domain 2"/>
    <property type="match status" value="1"/>
</dbReference>
<proteinExistence type="inferred from homology"/>
<organism evidence="9 10">
    <name type="scientific">Alkaliphilus metalliredigens (strain QYMF)</name>
    <dbReference type="NCBI Taxonomy" id="293826"/>
    <lineage>
        <taxon>Bacteria</taxon>
        <taxon>Bacillati</taxon>
        <taxon>Bacillota</taxon>
        <taxon>Clostridia</taxon>
        <taxon>Peptostreptococcales</taxon>
        <taxon>Natronincolaceae</taxon>
        <taxon>Alkaliphilus</taxon>
    </lineage>
</organism>
<dbReference type="GO" id="GO:0032259">
    <property type="term" value="P:methylation"/>
    <property type="evidence" value="ECO:0007669"/>
    <property type="project" value="UniProtKB-KW"/>
</dbReference>
<dbReference type="FunFam" id="3.30.950.10:FF:000001">
    <property type="entry name" value="Siroheme synthase"/>
    <property type="match status" value="1"/>
</dbReference>
<dbReference type="OrthoDB" id="9815856at2"/>
<dbReference type="Gene3D" id="3.40.1010.10">
    <property type="entry name" value="Cobalt-precorrin-4 Transmethylase, Domain 1"/>
    <property type="match status" value="1"/>
</dbReference>
<dbReference type="eggNOG" id="COG1587">
    <property type="taxonomic scope" value="Bacteria"/>
</dbReference>
<dbReference type="InterPro" id="IPR035996">
    <property type="entry name" value="4pyrrol_Methylase_sf"/>
</dbReference>
<gene>
    <name evidence="9" type="ordered locus">Amet_0061</name>
</gene>
<evidence type="ECO:0000256" key="1">
    <source>
        <dbReference type="ARBA" id="ARBA00012162"/>
    </source>
</evidence>
<evidence type="ECO:0000313" key="9">
    <source>
        <dbReference type="EMBL" id="ABR46304.1"/>
    </source>
</evidence>
<evidence type="ECO:0000313" key="10">
    <source>
        <dbReference type="Proteomes" id="UP000001572"/>
    </source>
</evidence>
<feature type="domain" description="Tetrapyrrole biosynthesis uroporphyrinogen III synthase" evidence="8">
    <location>
        <begin position="267"/>
        <end position="496"/>
    </location>
</feature>
<dbReference type="eggNOG" id="COG0007">
    <property type="taxonomic scope" value="Bacteria"/>
</dbReference>
<dbReference type="InterPro" id="IPR014776">
    <property type="entry name" value="4pyrrole_Mease_sub2"/>
</dbReference>
<dbReference type="InterPro" id="IPR000878">
    <property type="entry name" value="4pyrrol_Mease"/>
</dbReference>
<evidence type="ECO:0000256" key="4">
    <source>
        <dbReference type="ARBA" id="ARBA00022691"/>
    </source>
</evidence>
<dbReference type="NCBIfam" id="TIGR01469">
    <property type="entry name" value="cobA_cysG_Cterm"/>
    <property type="match status" value="1"/>
</dbReference>
<dbReference type="InterPro" id="IPR006366">
    <property type="entry name" value="CobA/CysG_C"/>
</dbReference>
<dbReference type="CDD" id="cd06578">
    <property type="entry name" value="HemD"/>
    <property type="match status" value="1"/>
</dbReference>
<dbReference type="InterPro" id="IPR036108">
    <property type="entry name" value="4pyrrol_syn_uPrphyn_synt_sf"/>
</dbReference>
<evidence type="ECO:0000256" key="5">
    <source>
        <dbReference type="ARBA" id="ARBA00023244"/>
    </source>
</evidence>
<dbReference type="PROSITE" id="PS00839">
    <property type="entry name" value="SUMT_1"/>
    <property type="match status" value="1"/>
</dbReference>
<evidence type="ECO:0000256" key="3">
    <source>
        <dbReference type="ARBA" id="ARBA00022679"/>
    </source>
</evidence>
<dbReference type="HOGENOM" id="CLU_011276_6_0_9"/>
<dbReference type="Pfam" id="PF00590">
    <property type="entry name" value="TP_methylase"/>
    <property type="match status" value="1"/>
</dbReference>
<accession>A6TJD6</accession>
<keyword evidence="3 6" id="KW-0808">Transferase</keyword>
<keyword evidence="4" id="KW-0949">S-adenosyl-L-methionine</keyword>
<dbReference type="PROSITE" id="PS00840">
    <property type="entry name" value="SUMT_2"/>
    <property type="match status" value="1"/>
</dbReference>
<dbReference type="AlphaFoldDB" id="A6TJD6"/>
<dbReference type="InterPro" id="IPR050161">
    <property type="entry name" value="Siro_Cobalamin_biosynth"/>
</dbReference>
<dbReference type="InterPro" id="IPR014777">
    <property type="entry name" value="4pyrrole_Mease_sub1"/>
</dbReference>
<dbReference type="Gene3D" id="3.40.50.10090">
    <property type="match status" value="2"/>
</dbReference>
<keyword evidence="2 6" id="KW-0489">Methyltransferase</keyword>
<dbReference type="SUPFAM" id="SSF69618">
    <property type="entry name" value="HemD-like"/>
    <property type="match status" value="1"/>
</dbReference>
<dbReference type="GO" id="GO:0004852">
    <property type="term" value="F:uroporphyrinogen-III synthase activity"/>
    <property type="evidence" value="ECO:0007669"/>
    <property type="project" value="InterPro"/>
</dbReference>
<feature type="domain" description="Tetrapyrrole methylase" evidence="7">
    <location>
        <begin position="6"/>
        <end position="217"/>
    </location>
</feature>
<dbReference type="Pfam" id="PF02602">
    <property type="entry name" value="HEM4"/>
    <property type="match status" value="1"/>
</dbReference>
<dbReference type="CDD" id="cd11642">
    <property type="entry name" value="SUMT"/>
    <property type="match status" value="1"/>
</dbReference>
<dbReference type="FunFam" id="3.40.1010.10:FF:000001">
    <property type="entry name" value="Siroheme synthase"/>
    <property type="match status" value="1"/>
</dbReference>
<dbReference type="Proteomes" id="UP000001572">
    <property type="component" value="Chromosome"/>
</dbReference>
<dbReference type="EC" id="2.1.1.107" evidence="1"/>
<evidence type="ECO:0000259" key="8">
    <source>
        <dbReference type="Pfam" id="PF02602"/>
    </source>
</evidence>